<reference evidence="1 2" key="1">
    <citation type="journal article" date="2015" name="Genome Announc.">
        <title>Complete genome sequence of Martelella endophytica YC6887, which has antifungal activity associated with a halophyte.</title>
        <authorList>
            <person name="Khan A."/>
            <person name="Khan H."/>
            <person name="Chung E.J."/>
            <person name="Hossain M.T."/>
            <person name="Chung Y.R."/>
        </authorList>
    </citation>
    <scope>NUCLEOTIDE SEQUENCE [LARGE SCALE GENOMIC DNA]</scope>
    <source>
        <strain evidence="1">YC6887</strain>
    </source>
</reference>
<dbReference type="PANTHER" id="PTHR33973:SF4">
    <property type="entry name" value="OS07G0153300 PROTEIN"/>
    <property type="match status" value="1"/>
</dbReference>
<gene>
    <name evidence="1" type="ORF">TM49_14310</name>
</gene>
<evidence type="ECO:0008006" key="3">
    <source>
        <dbReference type="Google" id="ProtNLM"/>
    </source>
</evidence>
<dbReference type="PATRIC" id="fig|1486262.3.peg.2958"/>
<dbReference type="OrthoDB" id="9778801at2"/>
<sequence>MRSGIFRGEVIHQRHRPKKHRLSYRVFSLLIDLDELPALDRRLKLFAHNRFALFSLFDRDHGSLTGGDLKAWALGELESAGLEAVRVEMLCYPRILGYVFNPLTVFFCYGDDGRLVGILYEVCNTFKERFTYIIPVKDDIRPVRQSAEKQFYVSPFMPMDCVYHFAISPPEDAVSVRINETDPEGPLLYAGFAGKRQALTDRTLLHAFLRYPLMTLKIFAGIHFEALRLVLKGAPFFRHTPAAARVRSVVAGGRHAEDEAYERIEERTQA</sequence>
<dbReference type="RefSeq" id="WP_045682227.1">
    <property type="nucleotide sequence ID" value="NZ_CP010803.1"/>
</dbReference>
<dbReference type="HOGENOM" id="CLU_065913_1_0_5"/>
<keyword evidence="2" id="KW-1185">Reference proteome</keyword>
<evidence type="ECO:0000313" key="2">
    <source>
        <dbReference type="Proteomes" id="UP000032611"/>
    </source>
</evidence>
<dbReference type="PANTHER" id="PTHR33973">
    <property type="entry name" value="OS07G0153300 PROTEIN"/>
    <property type="match status" value="1"/>
</dbReference>
<organism evidence="1 2">
    <name type="scientific">Martelella endophytica</name>
    <dbReference type="NCBI Taxonomy" id="1486262"/>
    <lineage>
        <taxon>Bacteria</taxon>
        <taxon>Pseudomonadati</taxon>
        <taxon>Pseudomonadota</taxon>
        <taxon>Alphaproteobacteria</taxon>
        <taxon>Hyphomicrobiales</taxon>
        <taxon>Aurantimonadaceae</taxon>
        <taxon>Martelella</taxon>
    </lineage>
</organism>
<dbReference type="EMBL" id="CP010803">
    <property type="protein sequence ID" value="AJY46583.1"/>
    <property type="molecule type" value="Genomic_DNA"/>
</dbReference>
<evidence type="ECO:0000313" key="1">
    <source>
        <dbReference type="EMBL" id="AJY46583.1"/>
    </source>
</evidence>
<proteinExistence type="predicted"/>
<name>A0A0D5LT86_MAREN</name>
<protein>
    <recommendedName>
        <fullName evidence="3">DUF1365 domain-containing protein</fullName>
    </recommendedName>
</protein>
<dbReference type="KEGG" id="mey:TM49_14310"/>
<dbReference type="Pfam" id="PF07103">
    <property type="entry name" value="DUF1365"/>
    <property type="match status" value="1"/>
</dbReference>
<accession>A0A0D5LT86</accession>
<dbReference type="STRING" id="1486262.TM49_14310"/>
<dbReference type="Proteomes" id="UP000032611">
    <property type="component" value="Chromosome"/>
</dbReference>
<dbReference type="InterPro" id="IPR010775">
    <property type="entry name" value="DUF1365"/>
</dbReference>
<dbReference type="AlphaFoldDB" id="A0A0D5LT86"/>